<feature type="transmembrane region" description="Helical" evidence="5">
    <location>
        <begin position="12"/>
        <end position="34"/>
    </location>
</feature>
<accession>A0A850RB64</accession>
<dbReference type="GO" id="GO:0140359">
    <property type="term" value="F:ABC-type transporter activity"/>
    <property type="evidence" value="ECO:0007669"/>
    <property type="project" value="InterPro"/>
</dbReference>
<dbReference type="GO" id="GO:0016020">
    <property type="term" value="C:membrane"/>
    <property type="evidence" value="ECO:0007669"/>
    <property type="project" value="UniProtKB-SubCell"/>
</dbReference>
<evidence type="ECO:0000313" key="7">
    <source>
        <dbReference type="EMBL" id="NVY96556.1"/>
    </source>
</evidence>
<dbReference type="AlphaFoldDB" id="A0A850RB64"/>
<dbReference type="InterPro" id="IPR017500">
    <property type="entry name" value="Phage_infect_YhgE_N"/>
</dbReference>
<dbReference type="EMBL" id="JABZEC010000004">
    <property type="protein sequence ID" value="NVY96556.1"/>
    <property type="molecule type" value="Genomic_DNA"/>
</dbReference>
<feature type="transmembrane region" description="Helical" evidence="5">
    <location>
        <begin position="768"/>
        <end position="789"/>
    </location>
</feature>
<dbReference type="Pfam" id="PF12698">
    <property type="entry name" value="ABC2_membrane_3"/>
    <property type="match status" value="2"/>
</dbReference>
<evidence type="ECO:0000256" key="1">
    <source>
        <dbReference type="ARBA" id="ARBA00004141"/>
    </source>
</evidence>
<evidence type="ECO:0000256" key="3">
    <source>
        <dbReference type="ARBA" id="ARBA00022989"/>
    </source>
</evidence>
<keyword evidence="2 5" id="KW-0812">Transmembrane</keyword>
<proteinExistence type="predicted"/>
<organism evidence="7 8">
    <name type="scientific">Bombilactobacillus apium</name>
    <dbReference type="NCBI Taxonomy" id="2675299"/>
    <lineage>
        <taxon>Bacteria</taxon>
        <taxon>Bacillati</taxon>
        <taxon>Bacillota</taxon>
        <taxon>Bacilli</taxon>
        <taxon>Lactobacillales</taxon>
        <taxon>Lactobacillaceae</taxon>
        <taxon>Bombilactobacillus</taxon>
    </lineage>
</organism>
<comment type="subcellular location">
    <subcellularLocation>
        <location evidence="1">Membrane</location>
        <topology evidence="1">Multi-pass membrane protein</topology>
    </subcellularLocation>
</comment>
<evidence type="ECO:0000256" key="2">
    <source>
        <dbReference type="ARBA" id="ARBA00022692"/>
    </source>
</evidence>
<dbReference type="Gene3D" id="1.10.287.950">
    <property type="entry name" value="Methyl-accepting chemotaxis protein"/>
    <property type="match status" value="1"/>
</dbReference>
<dbReference type="InterPro" id="IPR017501">
    <property type="entry name" value="Phage_infect_YhgE_C"/>
</dbReference>
<gene>
    <name evidence="7" type="ORF">HU830_05175</name>
</gene>
<feature type="domain" description="ABC-2 type transporter transmembrane" evidence="6">
    <location>
        <begin position="19"/>
        <end position="199"/>
    </location>
</feature>
<evidence type="ECO:0000256" key="4">
    <source>
        <dbReference type="ARBA" id="ARBA00023136"/>
    </source>
</evidence>
<keyword evidence="4 5" id="KW-0472">Membrane</keyword>
<name>A0A850RB64_9LACO</name>
<reference evidence="7 8" key="1">
    <citation type="submission" date="2020-06" db="EMBL/GenBank/DDBJ databases">
        <authorList>
            <person name="Kang J."/>
        </authorList>
    </citation>
    <scope>NUCLEOTIDE SEQUENCE [LARGE SCALE GENOMIC DNA]</scope>
    <source>
        <strain evidence="7 8">DCY120</strain>
    </source>
</reference>
<evidence type="ECO:0000313" key="8">
    <source>
        <dbReference type="Proteomes" id="UP000563523"/>
    </source>
</evidence>
<protein>
    <submittedName>
        <fullName evidence="7">YhgE/Pip domain-containing protein</fullName>
    </submittedName>
</protein>
<dbReference type="PANTHER" id="PTHR43077:SF5">
    <property type="entry name" value="PHAGE INFECTION PROTEIN"/>
    <property type="match status" value="1"/>
</dbReference>
<dbReference type="InterPro" id="IPR013525">
    <property type="entry name" value="ABC2_TM"/>
</dbReference>
<feature type="transmembrane region" description="Helical" evidence="5">
    <location>
        <begin position="683"/>
        <end position="706"/>
    </location>
</feature>
<dbReference type="Gene3D" id="3.40.1710.10">
    <property type="entry name" value="abc type-2 transporter like domain"/>
    <property type="match status" value="1"/>
</dbReference>
<feature type="domain" description="ABC-2 type transporter transmembrane" evidence="6">
    <location>
        <begin position="511"/>
        <end position="787"/>
    </location>
</feature>
<keyword evidence="3 5" id="KW-1133">Transmembrane helix</keyword>
<dbReference type="NCBIfam" id="TIGR03062">
    <property type="entry name" value="pip_yhgE_Cterm"/>
    <property type="match status" value="1"/>
</dbReference>
<dbReference type="Proteomes" id="UP000563523">
    <property type="component" value="Unassembled WGS sequence"/>
</dbReference>
<feature type="transmembrane region" description="Helical" evidence="5">
    <location>
        <begin position="654"/>
        <end position="677"/>
    </location>
</feature>
<keyword evidence="8" id="KW-1185">Reference proteome</keyword>
<dbReference type="InterPro" id="IPR051328">
    <property type="entry name" value="T7SS_ABC-Transporter"/>
</dbReference>
<sequence length="815" mass="86802">MIKNEWKAIGHNRLLLISVLVITLIPFLYAIFFLRSVWDPYGSTQNLPIAVVNEDRPVQYQGKTLNVGQQTVANLKQNKQLGWRFVSAETAKQGIKDKKYYTVITIPKNFSENATTVLSSKPKKMELRYQTNDSLNYIGEVISEMGVTNLEKKIRAAVTNAYASAMFSQLKVVGKGMNQAADGATQLNSGTVTLNDGLTQYTAGVSQVNKGVQTLKVKTQPLVGGLSQLQQSVQPLASGVGQLYNGSNQLTQGLQQLQGAVNASNTADKQAQIKQLQAALPQLNAGIQTLNQQVNGNKLNLSQFSSLTSQMGSVQTDLENVGSKIKDAGEKLSSLQNVAGSVQTPQLDSNQVTQQMMGGINQKLQGEQGLTPQQQAVVQGVIQAGVGKIAGQVSESQQQAQQVQGNLGNTLQGVKADLIAAGESTQSVGKSLTAVKSKANQIDLNKLNSQLTQLQTGVAQLSAGAKVALPGANQAITQLSGGLQSIQGALNGTTVPTGLVAGSQQLTGGLQQFNQSVPTLTNGINQLSAGGNQLTSGINQLATGASTLDGNSAQLLAGSQKLSKGSDQLSKSLTDGAQTVNGIKITPQNLSMFAEPTKQKHTNYSYVPNYGHALAPYVLSLALYVGAIVFNFAYPIRRVSMVGRSATEWFWSKVSIGAVVAVGMALVEATLIMVGGLKVDHLGTFYLTTIIFSLCSMFLIMFLSMLLDNPGRFLAMVLLMLQLGGSGGTFPMEITNGFFNAIHPFLPMTYSILSFRQAITSGLGTSTVVSSLSILVGITLVSLVLLFWAMQLLQRRHLMGISQLDDNQKLQALEK</sequence>
<dbReference type="PANTHER" id="PTHR43077">
    <property type="entry name" value="TRANSPORT PERMEASE YVFS-RELATED"/>
    <property type="match status" value="1"/>
</dbReference>
<feature type="transmembrane region" description="Helical" evidence="5">
    <location>
        <begin position="614"/>
        <end position="634"/>
    </location>
</feature>
<dbReference type="InterPro" id="IPR023908">
    <property type="entry name" value="xxxLxxG_rpt"/>
</dbReference>
<dbReference type="NCBIfam" id="TIGR03061">
    <property type="entry name" value="pip_yhgE_Nterm"/>
    <property type="match status" value="1"/>
</dbReference>
<dbReference type="RefSeq" id="WP_176942722.1">
    <property type="nucleotide sequence ID" value="NZ_JABZEC010000004.1"/>
</dbReference>
<evidence type="ECO:0000256" key="5">
    <source>
        <dbReference type="SAM" id="Phobius"/>
    </source>
</evidence>
<evidence type="ECO:0000259" key="6">
    <source>
        <dbReference type="Pfam" id="PF12698"/>
    </source>
</evidence>
<feature type="transmembrane region" description="Helical" evidence="5">
    <location>
        <begin position="713"/>
        <end position="730"/>
    </location>
</feature>
<dbReference type="NCBIfam" id="TIGR03057">
    <property type="entry name" value="xxxLxxG_by_4"/>
    <property type="match status" value="4"/>
</dbReference>
<comment type="caution">
    <text evidence="7">The sequence shown here is derived from an EMBL/GenBank/DDBJ whole genome shotgun (WGS) entry which is preliminary data.</text>
</comment>